<dbReference type="Proteomes" id="UP001596297">
    <property type="component" value="Unassembled WGS sequence"/>
</dbReference>
<keyword evidence="2" id="KW-1185">Reference proteome</keyword>
<evidence type="ECO:0000313" key="1">
    <source>
        <dbReference type="EMBL" id="MFC6591826.1"/>
    </source>
</evidence>
<name>A0ABW1YC13_9DEIO</name>
<accession>A0ABW1YC13</accession>
<organism evidence="1 2">
    <name type="scientific">Deinococcus lacus</name>
    <dbReference type="NCBI Taxonomy" id="392561"/>
    <lineage>
        <taxon>Bacteria</taxon>
        <taxon>Thermotogati</taxon>
        <taxon>Deinococcota</taxon>
        <taxon>Deinococci</taxon>
        <taxon>Deinococcales</taxon>
        <taxon>Deinococcaceae</taxon>
        <taxon>Deinococcus</taxon>
    </lineage>
</organism>
<comment type="caution">
    <text evidence="1">The sequence shown here is derived from an EMBL/GenBank/DDBJ whole genome shotgun (WGS) entry which is preliminary data.</text>
</comment>
<evidence type="ECO:0000313" key="2">
    <source>
        <dbReference type="Proteomes" id="UP001596297"/>
    </source>
</evidence>
<gene>
    <name evidence="1" type="ORF">ACFP81_07245</name>
</gene>
<dbReference type="EMBL" id="JBHSWD010000001">
    <property type="protein sequence ID" value="MFC6591826.1"/>
    <property type="molecule type" value="Genomic_DNA"/>
</dbReference>
<proteinExistence type="predicted"/>
<sequence>MIDLSTRRPEVAAQELTHLPPSERFADVSFGSYQPNPEFPSQAQAVTLLQEFLRPQPPPSPAGGRFSAFSVLRGAAFTLTAALESAKPTCWPAPTTLPAAPAP</sequence>
<reference evidence="2" key="1">
    <citation type="journal article" date="2019" name="Int. J. Syst. Evol. Microbiol.">
        <title>The Global Catalogue of Microorganisms (GCM) 10K type strain sequencing project: providing services to taxonomists for standard genome sequencing and annotation.</title>
        <authorList>
            <consortium name="The Broad Institute Genomics Platform"/>
            <consortium name="The Broad Institute Genome Sequencing Center for Infectious Disease"/>
            <person name="Wu L."/>
            <person name="Ma J."/>
        </authorList>
    </citation>
    <scope>NUCLEOTIDE SEQUENCE [LARGE SCALE GENOMIC DNA]</scope>
    <source>
        <strain evidence="2">CGMCC 1.15772</strain>
    </source>
</reference>
<protein>
    <submittedName>
        <fullName evidence="1">Uncharacterized protein</fullName>
    </submittedName>
</protein>
<dbReference type="RefSeq" id="WP_380082838.1">
    <property type="nucleotide sequence ID" value="NZ_JBHSWD010000001.1"/>
</dbReference>